<dbReference type="SMART" id="SM00409">
    <property type="entry name" value="IG"/>
    <property type="match status" value="1"/>
</dbReference>
<reference evidence="2" key="1">
    <citation type="journal article" date="2004" name="Nature">
        <title>Genome duplication in the teleost fish Tetraodon nigroviridis reveals the early vertebrate proto-karyotype.</title>
        <authorList>
            <person name="Jaillon O."/>
            <person name="Aury J.-M."/>
            <person name="Brunet F."/>
            <person name="Petit J.-L."/>
            <person name="Stange-Thomann N."/>
            <person name="Mauceli E."/>
            <person name="Bouneau L."/>
            <person name="Fischer C."/>
            <person name="Ozouf-Costaz C."/>
            <person name="Bernot A."/>
            <person name="Nicaud S."/>
            <person name="Jaffe D."/>
            <person name="Fisher S."/>
            <person name="Lutfalla G."/>
            <person name="Dossat C."/>
            <person name="Segurens B."/>
            <person name="Dasilva C."/>
            <person name="Salanoubat M."/>
            <person name="Levy M."/>
            <person name="Boudet N."/>
            <person name="Castellano S."/>
            <person name="Anthouard V."/>
            <person name="Jubin C."/>
            <person name="Castelli V."/>
            <person name="Katinka M."/>
            <person name="Vacherie B."/>
            <person name="Biemont C."/>
            <person name="Skalli Z."/>
            <person name="Cattolico L."/>
            <person name="Poulain J."/>
            <person name="De Berardinis V."/>
            <person name="Cruaud C."/>
            <person name="Duprat S."/>
            <person name="Brottier P."/>
            <person name="Coutanceau J.-P."/>
            <person name="Gouzy J."/>
            <person name="Parra G."/>
            <person name="Lardier G."/>
            <person name="Chapple C."/>
            <person name="McKernan K.J."/>
            <person name="McEwan P."/>
            <person name="Bosak S."/>
            <person name="Kellis M."/>
            <person name="Volff J.-N."/>
            <person name="Guigo R."/>
            <person name="Zody M.C."/>
            <person name="Mesirov J."/>
            <person name="Lindblad-Toh K."/>
            <person name="Birren B."/>
            <person name="Nusbaum C."/>
            <person name="Kahn D."/>
            <person name="Robinson-Rechavi M."/>
            <person name="Laudet V."/>
            <person name="Schachter V."/>
            <person name="Quetier F."/>
            <person name="Saurin W."/>
            <person name="Scarpelli C."/>
            <person name="Wincker P."/>
            <person name="Lander E.S."/>
            <person name="Weissenbach J."/>
            <person name="Roest Crollius H."/>
        </authorList>
    </citation>
    <scope>NUCLEOTIDE SEQUENCE [LARGE SCALE GENOMIC DNA]</scope>
</reference>
<gene>
    <name evidence="2" type="ORF">GSTENG00011209001</name>
</gene>
<dbReference type="OrthoDB" id="10012075at2759"/>
<feature type="non-terminal residue" evidence="2">
    <location>
        <position position="1"/>
    </location>
</feature>
<dbReference type="PANTHER" id="PTHR44549:SF1">
    <property type="entry name" value="ENDOTHELIAL CELL-SELECTIVE ADHESION MOLECULE"/>
    <property type="match status" value="1"/>
</dbReference>
<accession>Q4SX01</accession>
<evidence type="ECO:0000313" key="2">
    <source>
        <dbReference type="EMBL" id="CAF94831.1"/>
    </source>
</evidence>
<dbReference type="InterPro" id="IPR007110">
    <property type="entry name" value="Ig-like_dom"/>
</dbReference>
<dbReference type="InterPro" id="IPR013783">
    <property type="entry name" value="Ig-like_fold"/>
</dbReference>
<dbReference type="KEGG" id="tng:GSTEN00011209G001"/>
<dbReference type="InterPro" id="IPR036179">
    <property type="entry name" value="Ig-like_dom_sf"/>
</dbReference>
<sequence>TWAQIVIPQTSIAVIKGEMVVLKVSYRTDPNHDLSTDTILWNFISNNTQLIISYTKGSMSVSSTQFKGRVGFVSSMPSSDVSLYINNTQESDTGHYLCQIIIPNNPGLTGQVNLDVKVPPAPPRCSLSGKPALKGNVTLSCTSSYGTPVPTYSWKRTSPTSEVFFPPTLSKIFLFFSGSCSRFLSVKGVFFSCHGGVLTLGFCLCREFLVKGVI</sequence>
<evidence type="ECO:0000259" key="1">
    <source>
        <dbReference type="PROSITE" id="PS50835"/>
    </source>
</evidence>
<dbReference type="AlphaFoldDB" id="Q4SX01"/>
<dbReference type="GO" id="GO:0098632">
    <property type="term" value="F:cell-cell adhesion mediator activity"/>
    <property type="evidence" value="ECO:0007669"/>
    <property type="project" value="TreeGrafter"/>
</dbReference>
<dbReference type="SUPFAM" id="SSF48726">
    <property type="entry name" value="Immunoglobulin"/>
    <property type="match status" value="2"/>
</dbReference>
<dbReference type="GO" id="GO:0007156">
    <property type="term" value="P:homophilic cell adhesion via plasma membrane adhesion molecules"/>
    <property type="evidence" value="ECO:0007669"/>
    <property type="project" value="TreeGrafter"/>
</dbReference>
<reference evidence="2" key="2">
    <citation type="submission" date="2004-02" db="EMBL/GenBank/DDBJ databases">
        <authorList>
            <consortium name="Genoscope"/>
            <consortium name="Whitehead Institute Centre for Genome Research"/>
        </authorList>
    </citation>
    <scope>NUCLEOTIDE SEQUENCE</scope>
</reference>
<dbReference type="GO" id="GO:0005886">
    <property type="term" value="C:plasma membrane"/>
    <property type="evidence" value="ECO:0007669"/>
    <property type="project" value="TreeGrafter"/>
</dbReference>
<protein>
    <submittedName>
        <fullName evidence="2">(spotted green pufferfish) hypothetical protein</fullName>
    </submittedName>
</protein>
<dbReference type="EMBL" id="CAAE01013265">
    <property type="protein sequence ID" value="CAF94831.1"/>
    <property type="molecule type" value="Genomic_DNA"/>
</dbReference>
<dbReference type="Pfam" id="PF07686">
    <property type="entry name" value="V-set"/>
    <property type="match status" value="1"/>
</dbReference>
<name>Q4SX01_TETNG</name>
<dbReference type="InterPro" id="IPR042757">
    <property type="entry name" value="ESAM"/>
</dbReference>
<dbReference type="PROSITE" id="PS50835">
    <property type="entry name" value="IG_LIKE"/>
    <property type="match status" value="1"/>
</dbReference>
<dbReference type="GO" id="GO:0005912">
    <property type="term" value="C:adherens junction"/>
    <property type="evidence" value="ECO:0007669"/>
    <property type="project" value="TreeGrafter"/>
</dbReference>
<organism evidence="2">
    <name type="scientific">Tetraodon nigroviridis</name>
    <name type="common">Spotted green pufferfish</name>
    <name type="synonym">Chelonodon nigroviridis</name>
    <dbReference type="NCBI Taxonomy" id="99883"/>
    <lineage>
        <taxon>Eukaryota</taxon>
        <taxon>Metazoa</taxon>
        <taxon>Chordata</taxon>
        <taxon>Craniata</taxon>
        <taxon>Vertebrata</taxon>
        <taxon>Euteleostomi</taxon>
        <taxon>Actinopterygii</taxon>
        <taxon>Neopterygii</taxon>
        <taxon>Teleostei</taxon>
        <taxon>Neoteleostei</taxon>
        <taxon>Acanthomorphata</taxon>
        <taxon>Eupercaria</taxon>
        <taxon>Tetraodontiformes</taxon>
        <taxon>Tetradontoidea</taxon>
        <taxon>Tetraodontidae</taxon>
        <taxon>Tetraodon</taxon>
    </lineage>
</organism>
<dbReference type="InterPro" id="IPR013106">
    <property type="entry name" value="Ig_V-set"/>
</dbReference>
<dbReference type="PANTHER" id="PTHR44549">
    <property type="entry name" value="ENDOTHELIAL CELL-SELECTIVE ADHESION MOLECULE"/>
    <property type="match status" value="1"/>
</dbReference>
<dbReference type="InterPro" id="IPR003599">
    <property type="entry name" value="Ig_sub"/>
</dbReference>
<dbReference type="Gene3D" id="2.60.40.10">
    <property type="entry name" value="Immunoglobulins"/>
    <property type="match status" value="1"/>
</dbReference>
<proteinExistence type="predicted"/>
<comment type="caution">
    <text evidence="2">The sequence shown here is derived from an EMBL/GenBank/DDBJ whole genome shotgun (WGS) entry which is preliminary data.</text>
</comment>
<feature type="domain" description="Ig-like" evidence="1">
    <location>
        <begin position="123"/>
        <end position="193"/>
    </location>
</feature>